<reference evidence="1 2" key="1">
    <citation type="journal article" date="2021" name="Plant Biotechnol. J.">
        <title>Multi-omics assisted identification of the key and species-specific regulatory components of drought-tolerant mechanisms in Gossypium stocksii.</title>
        <authorList>
            <person name="Yu D."/>
            <person name="Ke L."/>
            <person name="Zhang D."/>
            <person name="Wu Y."/>
            <person name="Sun Y."/>
            <person name="Mei J."/>
            <person name="Sun J."/>
            <person name="Sun Y."/>
        </authorList>
    </citation>
    <scope>NUCLEOTIDE SEQUENCE [LARGE SCALE GENOMIC DNA]</scope>
    <source>
        <strain evidence="2">cv. E1</strain>
        <tissue evidence="1">Leaf</tissue>
    </source>
</reference>
<gene>
    <name evidence="1" type="ORF">J1N35_010863</name>
</gene>
<comment type="caution">
    <text evidence="1">The sequence shown here is derived from an EMBL/GenBank/DDBJ whole genome shotgun (WGS) entry which is preliminary data.</text>
</comment>
<evidence type="ECO:0000313" key="2">
    <source>
        <dbReference type="Proteomes" id="UP000828251"/>
    </source>
</evidence>
<proteinExistence type="predicted"/>
<dbReference type="Proteomes" id="UP000828251">
    <property type="component" value="Unassembled WGS sequence"/>
</dbReference>
<protein>
    <recommendedName>
        <fullName evidence="3">DUF4283 domain-containing protein</fullName>
    </recommendedName>
</protein>
<dbReference type="AlphaFoldDB" id="A0A9D3W3E2"/>
<keyword evidence="2" id="KW-1185">Reference proteome</keyword>
<sequence length="171" mass="19087">MVGKVVKLDFNTDIGTRGHFARMVIFLNRINRWYPRSGSMEYSNGWKPCPRANRRWPLDGGETLGANMVMVDDDRVEGVGVYGPWLLVERKQRHNSKDSQRNVTTNLKVKFGESRFNVLAFITGNEEEKGSGIEDLQEVNIKGKGVSDKASVGAIIGSLISFGGDLGRSFY</sequence>
<name>A0A9D3W3E2_9ROSI</name>
<dbReference type="EMBL" id="JAIQCV010000004">
    <property type="protein sequence ID" value="KAH1107095.1"/>
    <property type="molecule type" value="Genomic_DNA"/>
</dbReference>
<evidence type="ECO:0008006" key="3">
    <source>
        <dbReference type="Google" id="ProtNLM"/>
    </source>
</evidence>
<dbReference type="OrthoDB" id="10618087at2759"/>
<accession>A0A9D3W3E2</accession>
<organism evidence="1 2">
    <name type="scientific">Gossypium stocksii</name>
    <dbReference type="NCBI Taxonomy" id="47602"/>
    <lineage>
        <taxon>Eukaryota</taxon>
        <taxon>Viridiplantae</taxon>
        <taxon>Streptophyta</taxon>
        <taxon>Embryophyta</taxon>
        <taxon>Tracheophyta</taxon>
        <taxon>Spermatophyta</taxon>
        <taxon>Magnoliopsida</taxon>
        <taxon>eudicotyledons</taxon>
        <taxon>Gunneridae</taxon>
        <taxon>Pentapetalae</taxon>
        <taxon>rosids</taxon>
        <taxon>malvids</taxon>
        <taxon>Malvales</taxon>
        <taxon>Malvaceae</taxon>
        <taxon>Malvoideae</taxon>
        <taxon>Gossypium</taxon>
    </lineage>
</organism>
<evidence type="ECO:0000313" key="1">
    <source>
        <dbReference type="EMBL" id="KAH1107095.1"/>
    </source>
</evidence>